<name>A0A918FER5_AGRME</name>
<sequence length="305" mass="30186">MIGSTVLGLDVGGSSVKYRLASAGQADGMPDAIAEGVAPALAEELPATLAELARTVSAGHRLAAVAVAIPGLVDEASGTVIRSSNVPALDGRALGPELSALLGVPVSILNDGRAAAVAEARWGAGAGERDVFTLALGTGIAGSHLVDGVIADGAHGSAGELGHVVVEPGGRLCSCGQRGCLETLLGAPALRRAWNAAGGEGSARELLAAYDEDDPRAVPIVRTAAQHLADAVLTLLALVDPGVVVVGGGLASAPHRLVELAAGYVAEQATFHRVPPIVPAELGRWAGAVGTAAEARALAARVVAA</sequence>
<dbReference type="Pfam" id="PF00480">
    <property type="entry name" value="ROK"/>
    <property type="match status" value="1"/>
</dbReference>
<dbReference type="Gene3D" id="3.30.420.40">
    <property type="match status" value="2"/>
</dbReference>
<dbReference type="PANTHER" id="PTHR18964">
    <property type="entry name" value="ROK (REPRESSOR, ORF, KINASE) FAMILY"/>
    <property type="match status" value="1"/>
</dbReference>
<dbReference type="Proteomes" id="UP000610303">
    <property type="component" value="Unassembled WGS sequence"/>
</dbReference>
<dbReference type="PANTHER" id="PTHR18964:SF149">
    <property type="entry name" value="BIFUNCTIONAL UDP-N-ACETYLGLUCOSAMINE 2-EPIMERASE_N-ACETYLMANNOSAMINE KINASE"/>
    <property type="match status" value="1"/>
</dbReference>
<evidence type="ECO:0000256" key="1">
    <source>
        <dbReference type="ARBA" id="ARBA00006479"/>
    </source>
</evidence>
<protein>
    <recommendedName>
        <fullName evidence="4">ROK family protein</fullName>
    </recommendedName>
</protein>
<comment type="similarity">
    <text evidence="1">Belongs to the ROK (NagC/XylR) family.</text>
</comment>
<reference evidence="2" key="1">
    <citation type="journal article" date="2014" name="Int. J. Syst. Evol. Microbiol.">
        <title>Complete genome sequence of Corynebacterium casei LMG S-19264T (=DSM 44701T), isolated from a smear-ripened cheese.</title>
        <authorList>
            <consortium name="US DOE Joint Genome Institute (JGI-PGF)"/>
            <person name="Walter F."/>
            <person name="Albersmeier A."/>
            <person name="Kalinowski J."/>
            <person name="Ruckert C."/>
        </authorList>
    </citation>
    <scope>NUCLEOTIDE SEQUENCE</scope>
    <source>
        <strain evidence="2">JCM 3346</strain>
    </source>
</reference>
<dbReference type="AlphaFoldDB" id="A0A918FER5"/>
<accession>A0A918FER5</accession>
<proteinExistence type="inferred from homology"/>
<dbReference type="SUPFAM" id="SSF53067">
    <property type="entry name" value="Actin-like ATPase domain"/>
    <property type="match status" value="1"/>
</dbReference>
<reference evidence="2" key="2">
    <citation type="submission" date="2020-09" db="EMBL/GenBank/DDBJ databases">
        <authorList>
            <person name="Sun Q."/>
            <person name="Ohkuma M."/>
        </authorList>
    </citation>
    <scope>NUCLEOTIDE SEQUENCE</scope>
    <source>
        <strain evidence="2">JCM 3346</strain>
    </source>
</reference>
<organism evidence="2 3">
    <name type="scientific">Agromyces mediolanus</name>
    <name type="common">Corynebacterium mediolanum</name>
    <dbReference type="NCBI Taxonomy" id="41986"/>
    <lineage>
        <taxon>Bacteria</taxon>
        <taxon>Bacillati</taxon>
        <taxon>Actinomycetota</taxon>
        <taxon>Actinomycetes</taxon>
        <taxon>Micrococcales</taxon>
        <taxon>Microbacteriaceae</taxon>
        <taxon>Agromyces</taxon>
    </lineage>
</organism>
<dbReference type="EMBL" id="BMRJ01000002">
    <property type="protein sequence ID" value="GGR31128.1"/>
    <property type="molecule type" value="Genomic_DNA"/>
</dbReference>
<evidence type="ECO:0008006" key="4">
    <source>
        <dbReference type="Google" id="ProtNLM"/>
    </source>
</evidence>
<evidence type="ECO:0000313" key="3">
    <source>
        <dbReference type="Proteomes" id="UP000610303"/>
    </source>
</evidence>
<dbReference type="InterPro" id="IPR043129">
    <property type="entry name" value="ATPase_NBD"/>
</dbReference>
<comment type="caution">
    <text evidence="2">The sequence shown here is derived from an EMBL/GenBank/DDBJ whole genome shotgun (WGS) entry which is preliminary data.</text>
</comment>
<evidence type="ECO:0000313" key="2">
    <source>
        <dbReference type="EMBL" id="GGR31128.1"/>
    </source>
</evidence>
<gene>
    <name evidence="2" type="ORF">GCM10010196_26640</name>
</gene>
<keyword evidence="3" id="KW-1185">Reference proteome</keyword>
<dbReference type="RefSeq" id="WP_189085823.1">
    <property type="nucleotide sequence ID" value="NZ_BMRJ01000002.1"/>
</dbReference>
<dbReference type="InterPro" id="IPR000600">
    <property type="entry name" value="ROK"/>
</dbReference>